<dbReference type="PANTHER" id="PTHR21141">
    <property type="entry name" value="60S ACIDIC RIBOSOMAL PROTEIN FAMILY MEMBER"/>
    <property type="match status" value="1"/>
</dbReference>
<sequence>MVSRSGYAENAISGVDSRKHQELCCKHFSKIATYTTDITRWLSSTGNESPSVADLKKILDAVGSEVDDDCLEGLVASMSGKTVHETIAAGMEKLQSVPTGGVAAAPAGGAAAPAGDAPAESKKAEPEPEEEEDDMGFSLFD</sequence>
<dbReference type="EMBL" id="BDSA01000001">
    <property type="protein sequence ID" value="GBE59019.1"/>
    <property type="molecule type" value="Genomic_DNA"/>
</dbReference>
<dbReference type="CDD" id="cd05833">
    <property type="entry name" value="Ribosomal_P2"/>
    <property type="match status" value="1"/>
</dbReference>
<accession>A0A2H6K7U0</accession>
<comment type="similarity">
    <text evidence="1">Belongs to the eukaryotic ribosomal protein P1/P2 family.</text>
</comment>
<protein>
    <submittedName>
        <fullName evidence="5">Ribosomal large P2</fullName>
    </submittedName>
</protein>
<evidence type="ECO:0000256" key="3">
    <source>
        <dbReference type="ARBA" id="ARBA00023274"/>
    </source>
</evidence>
<dbReference type="FunFam" id="1.10.10.1410:FF:000002">
    <property type="entry name" value="60S acidic ribosomal protein P2"/>
    <property type="match status" value="1"/>
</dbReference>
<reference evidence="5 6" key="1">
    <citation type="journal article" date="2017" name="BMC Genomics">
        <title>Whole-genome assembly of Babesia ovata and comparative genomics between closely related pathogens.</title>
        <authorList>
            <person name="Yamagishi J."/>
            <person name="Asada M."/>
            <person name="Hakimi H."/>
            <person name="Tanaka T.Q."/>
            <person name="Sugimoto C."/>
            <person name="Kawazu S."/>
        </authorList>
    </citation>
    <scope>NUCLEOTIDE SEQUENCE [LARGE SCALE GENOMIC DNA]</scope>
    <source>
        <strain evidence="5 6">Miyake</strain>
    </source>
</reference>
<keyword evidence="6" id="KW-1185">Reference proteome</keyword>
<feature type="region of interest" description="Disordered" evidence="4">
    <location>
        <begin position="99"/>
        <end position="141"/>
    </location>
</feature>
<proteinExistence type="inferred from homology"/>
<organism evidence="5 6">
    <name type="scientific">Babesia ovata</name>
    <dbReference type="NCBI Taxonomy" id="189622"/>
    <lineage>
        <taxon>Eukaryota</taxon>
        <taxon>Sar</taxon>
        <taxon>Alveolata</taxon>
        <taxon>Apicomplexa</taxon>
        <taxon>Aconoidasida</taxon>
        <taxon>Piroplasmida</taxon>
        <taxon>Babesiidae</taxon>
        <taxon>Babesia</taxon>
    </lineage>
</organism>
<feature type="compositionally biased region" description="Low complexity" evidence="4">
    <location>
        <begin position="100"/>
        <end position="118"/>
    </location>
</feature>
<dbReference type="InterPro" id="IPR027534">
    <property type="entry name" value="Ribosomal_P1/P2"/>
</dbReference>
<dbReference type="VEuPathDB" id="PiroplasmaDB:BOVATA_005120"/>
<dbReference type="GO" id="GO:0022625">
    <property type="term" value="C:cytosolic large ribosomal subunit"/>
    <property type="evidence" value="ECO:0007669"/>
    <property type="project" value="InterPro"/>
</dbReference>
<dbReference type="GeneID" id="39872789"/>
<gene>
    <name evidence="5" type="ORF">BOVATA_005120</name>
</gene>
<dbReference type="InterPro" id="IPR038716">
    <property type="entry name" value="P1/P2_N_sf"/>
</dbReference>
<evidence type="ECO:0000313" key="5">
    <source>
        <dbReference type="EMBL" id="GBE59019.1"/>
    </source>
</evidence>
<evidence type="ECO:0000256" key="2">
    <source>
        <dbReference type="ARBA" id="ARBA00022980"/>
    </source>
</evidence>
<dbReference type="PANTHER" id="PTHR21141:SF5">
    <property type="entry name" value="LARGE RIBOSOMAL SUBUNIT PROTEIN P2"/>
    <property type="match status" value="1"/>
</dbReference>
<keyword evidence="2" id="KW-0689">Ribosomal protein</keyword>
<dbReference type="InterPro" id="IPR044076">
    <property type="entry name" value="Ribosomal_P2"/>
</dbReference>
<dbReference type="Pfam" id="PF00428">
    <property type="entry name" value="Ribosomal_60s"/>
    <property type="match status" value="1"/>
</dbReference>
<dbReference type="Proteomes" id="UP000236319">
    <property type="component" value="Unassembled WGS sequence"/>
</dbReference>
<evidence type="ECO:0000313" key="6">
    <source>
        <dbReference type="Proteomes" id="UP000236319"/>
    </source>
</evidence>
<dbReference type="AlphaFoldDB" id="A0A2H6K7U0"/>
<dbReference type="HAMAP" id="MF_01478">
    <property type="entry name" value="Ribosomal_L12_arch"/>
    <property type="match status" value="1"/>
</dbReference>
<dbReference type="GO" id="GO:0003735">
    <property type="term" value="F:structural constituent of ribosome"/>
    <property type="evidence" value="ECO:0007669"/>
    <property type="project" value="InterPro"/>
</dbReference>
<dbReference type="RefSeq" id="XP_028865262.1">
    <property type="nucleotide sequence ID" value="XM_029009429.1"/>
</dbReference>
<evidence type="ECO:0000256" key="4">
    <source>
        <dbReference type="SAM" id="MobiDB-lite"/>
    </source>
</evidence>
<dbReference type="OrthoDB" id="1227494at2759"/>
<comment type="caution">
    <text evidence="5">The sequence shown here is derived from an EMBL/GenBank/DDBJ whole genome shotgun (WGS) entry which is preliminary data.</text>
</comment>
<dbReference type="Gene3D" id="1.10.10.1410">
    <property type="match status" value="1"/>
</dbReference>
<keyword evidence="3" id="KW-0687">Ribonucleoprotein</keyword>
<evidence type="ECO:0000256" key="1">
    <source>
        <dbReference type="ARBA" id="ARBA00005436"/>
    </source>
</evidence>
<name>A0A2H6K7U0_9APIC</name>
<dbReference type="GO" id="GO:0002182">
    <property type="term" value="P:cytoplasmic translational elongation"/>
    <property type="evidence" value="ECO:0007669"/>
    <property type="project" value="InterPro"/>
</dbReference>